<evidence type="ECO:0000313" key="2">
    <source>
        <dbReference type="Proteomes" id="UP000002668"/>
    </source>
</evidence>
<dbReference type="EMBL" id="FP929064">
    <property type="protein sequence ID" value="CBX90254.1"/>
    <property type="molecule type" value="Genomic_DNA"/>
</dbReference>
<accession>E4ZG34</accession>
<sequence>MYITITAPVMQFIFDWQQHYTGPPILQRVSSPMPNRISCH</sequence>
<keyword evidence="2" id="KW-1185">Reference proteome</keyword>
<dbReference type="HOGENOM" id="CLU_3299520_0_0_1"/>
<dbReference type="VEuPathDB" id="FungiDB:LEMA_P063800.1"/>
<name>E4ZG34_LEPMJ</name>
<dbReference type="InParanoid" id="E4ZG34"/>
<evidence type="ECO:0000313" key="1">
    <source>
        <dbReference type="EMBL" id="CBX90254.1"/>
    </source>
</evidence>
<organism evidence="1 2">
    <name type="scientific">Leptosphaeria maculans (strain JN3 / isolate v23.1.3 / race Av1-4-5-6-7-8)</name>
    <name type="common">Blackleg fungus</name>
    <name type="synonym">Phoma lingam</name>
    <dbReference type="NCBI Taxonomy" id="985895"/>
    <lineage>
        <taxon>Eukaryota</taxon>
        <taxon>Fungi</taxon>
        <taxon>Dikarya</taxon>
        <taxon>Ascomycota</taxon>
        <taxon>Pezizomycotina</taxon>
        <taxon>Dothideomycetes</taxon>
        <taxon>Pleosporomycetidae</taxon>
        <taxon>Pleosporales</taxon>
        <taxon>Pleosporineae</taxon>
        <taxon>Leptosphaeriaceae</taxon>
        <taxon>Plenodomus</taxon>
        <taxon>Plenodomus lingam/Leptosphaeria maculans species complex</taxon>
    </lineage>
</organism>
<dbReference type="Proteomes" id="UP000002668">
    <property type="component" value="Genome"/>
</dbReference>
<protein>
    <submittedName>
        <fullName evidence="1">Uncharacterized protein</fullName>
    </submittedName>
</protein>
<gene>
    <name evidence="1" type="ORF">LEMA_P063800.1</name>
</gene>
<dbReference type="AlphaFoldDB" id="E4ZG34"/>
<proteinExistence type="predicted"/>
<reference evidence="2" key="1">
    <citation type="journal article" date="2011" name="Nat. Commun.">
        <title>Effector diversification within compartments of the Leptosphaeria maculans genome affected by Repeat-Induced Point mutations.</title>
        <authorList>
            <person name="Rouxel T."/>
            <person name="Grandaubert J."/>
            <person name="Hane J.K."/>
            <person name="Hoede C."/>
            <person name="van de Wouw A.P."/>
            <person name="Couloux A."/>
            <person name="Dominguez V."/>
            <person name="Anthouard V."/>
            <person name="Bally P."/>
            <person name="Bourras S."/>
            <person name="Cozijnsen A.J."/>
            <person name="Ciuffetti L.M."/>
            <person name="Degrave A."/>
            <person name="Dilmaghani A."/>
            <person name="Duret L."/>
            <person name="Fudal I."/>
            <person name="Goodwin S.B."/>
            <person name="Gout L."/>
            <person name="Glaser N."/>
            <person name="Linglin J."/>
            <person name="Kema G.H.J."/>
            <person name="Lapalu N."/>
            <person name="Lawrence C.B."/>
            <person name="May K."/>
            <person name="Meyer M."/>
            <person name="Ollivier B."/>
            <person name="Poulain J."/>
            <person name="Schoch C.L."/>
            <person name="Simon A."/>
            <person name="Spatafora J.W."/>
            <person name="Stachowiak A."/>
            <person name="Turgeon B.G."/>
            <person name="Tyler B.M."/>
            <person name="Vincent D."/>
            <person name="Weissenbach J."/>
            <person name="Amselem J."/>
            <person name="Quesneville H."/>
            <person name="Oliver R.P."/>
            <person name="Wincker P."/>
            <person name="Balesdent M.-H."/>
            <person name="Howlett B.J."/>
        </authorList>
    </citation>
    <scope>NUCLEOTIDE SEQUENCE [LARGE SCALE GENOMIC DNA]</scope>
    <source>
        <strain evidence="2">JN3 / isolate v23.1.3 / race Av1-4-5-6-7-8</strain>
    </source>
</reference>